<evidence type="ECO:0000313" key="1">
    <source>
        <dbReference type="EMBL" id="SVB92282.1"/>
    </source>
</evidence>
<gene>
    <name evidence="1" type="ORF">METZ01_LOCUS245136</name>
</gene>
<accession>A0A382HYX7</accession>
<name>A0A382HYX7_9ZZZZ</name>
<proteinExistence type="predicted"/>
<organism evidence="1">
    <name type="scientific">marine metagenome</name>
    <dbReference type="NCBI Taxonomy" id="408172"/>
    <lineage>
        <taxon>unclassified sequences</taxon>
        <taxon>metagenomes</taxon>
        <taxon>ecological metagenomes</taxon>
    </lineage>
</organism>
<dbReference type="EMBL" id="UINC01064026">
    <property type="protein sequence ID" value="SVB92282.1"/>
    <property type="molecule type" value="Genomic_DNA"/>
</dbReference>
<dbReference type="Gene3D" id="2.40.160.60">
    <property type="entry name" value="Outer membrane protein transport protein (OMPP1/FadL/TodX)"/>
    <property type="match status" value="1"/>
</dbReference>
<protein>
    <recommendedName>
        <fullName evidence="2">PorV/PorQ family protein</fullName>
    </recommendedName>
</protein>
<reference evidence="1" key="1">
    <citation type="submission" date="2018-05" db="EMBL/GenBank/DDBJ databases">
        <authorList>
            <person name="Lanie J.A."/>
            <person name="Ng W.-L."/>
            <person name="Kazmierczak K.M."/>
            <person name="Andrzejewski T.M."/>
            <person name="Davidsen T.M."/>
            <person name="Wayne K.J."/>
            <person name="Tettelin H."/>
            <person name="Glass J.I."/>
            <person name="Rusch D."/>
            <person name="Podicherti R."/>
            <person name="Tsui H.-C.T."/>
            <person name="Winkler M.E."/>
        </authorList>
    </citation>
    <scope>NUCLEOTIDE SEQUENCE</scope>
</reference>
<dbReference type="AlphaFoldDB" id="A0A382HYX7"/>
<sequence>MSFSFVYTQDNVDIVTKVATSAANWLKLETGTRAIGMGGAYTAAADDVSGIPYNPASVSFVMGQEGFVSTNQYVAGISYNVLGYATKLSGVDYAGIHMFFLDSGSMDVTNEFYPDGTGETFSMTGLCIRGTYGRRVTNRLRIGFTGKYIREQIYTTQMQSFAVDIGSNFNTGIYGFVLGMSINNLGPDVKYDGEGLEIECEESPTGYCQQIAEPFSLPLTFRLGFANTLMGPDSEFIKSKNHKLLVSIDAINPIDFTLYGAIGMEYGFADMFFLRAGSHFGHDTADASLGLGFNLQTEGFGVGIDYAYVNYGVLDYTHQFGLNFKF</sequence>
<evidence type="ECO:0008006" key="2">
    <source>
        <dbReference type="Google" id="ProtNLM"/>
    </source>
</evidence>
<dbReference type="SUPFAM" id="SSF56935">
    <property type="entry name" value="Porins"/>
    <property type="match status" value="1"/>
</dbReference>
<dbReference type="NCBIfam" id="NF033709">
    <property type="entry name" value="PorV_fam"/>
    <property type="match status" value="1"/>
</dbReference>